<feature type="domain" description="HTH psq-type" evidence="1">
    <location>
        <begin position="57"/>
        <end position="95"/>
    </location>
</feature>
<comment type="caution">
    <text evidence="2">The sequence shown here is derived from an EMBL/GenBank/DDBJ whole genome shotgun (WGS) entry which is preliminary data.</text>
</comment>
<protein>
    <recommendedName>
        <fullName evidence="1">HTH psq-type domain-containing protein</fullName>
    </recommendedName>
</protein>
<dbReference type="InterPro" id="IPR007889">
    <property type="entry name" value="HTH_Psq"/>
</dbReference>
<dbReference type="GeneID" id="83197371"/>
<evidence type="ECO:0000313" key="2">
    <source>
        <dbReference type="EMBL" id="KAJ5249320.1"/>
    </source>
</evidence>
<reference evidence="2" key="1">
    <citation type="submission" date="2022-11" db="EMBL/GenBank/DDBJ databases">
        <authorList>
            <person name="Petersen C."/>
        </authorList>
    </citation>
    <scope>NUCLEOTIDE SEQUENCE</scope>
    <source>
        <strain evidence="2">IBT 19713</strain>
    </source>
</reference>
<dbReference type="AlphaFoldDB" id="A0A9W9TZN9"/>
<sequence length="259" mass="29087">MWRHKSVFPIFVFARTDTPAHTAELRSPHRTSDTSRFFHLQPPTIPPKRAQIQSNSEGEVALAVKAIREKKIASIREAARVHGVSEATIRNRLQEESLKQWILDLDLRGTSPRQPQVKWQIYLRPSDPESPSNFPSPTNGLLRERAARHLRFERVAARTIIGPGKPPTPSNPSSDKSACVRREVLTSFVVTIDKFLAGQKDSEGRAFACGFSKTFIQYVFTEHFAATNNFVPLRARNDLIQSDLTMTSSSAKSISWAAP</sequence>
<dbReference type="Gene3D" id="1.10.10.60">
    <property type="entry name" value="Homeodomain-like"/>
    <property type="match status" value="1"/>
</dbReference>
<dbReference type="Proteomes" id="UP001150941">
    <property type="component" value="Unassembled WGS sequence"/>
</dbReference>
<accession>A0A9W9TZN9</accession>
<reference evidence="2" key="2">
    <citation type="journal article" date="2023" name="IMA Fungus">
        <title>Comparative genomic study of the Penicillium genus elucidates a diverse pangenome and 15 lateral gene transfer events.</title>
        <authorList>
            <person name="Petersen C."/>
            <person name="Sorensen T."/>
            <person name="Nielsen M.R."/>
            <person name="Sondergaard T.E."/>
            <person name="Sorensen J.L."/>
            <person name="Fitzpatrick D.A."/>
            <person name="Frisvad J.C."/>
            <person name="Nielsen K.L."/>
        </authorList>
    </citation>
    <scope>NUCLEOTIDE SEQUENCE</scope>
    <source>
        <strain evidence="2">IBT 19713</strain>
    </source>
</reference>
<dbReference type="EMBL" id="JAPQKS010000001">
    <property type="protein sequence ID" value="KAJ5249320.1"/>
    <property type="molecule type" value="Genomic_DNA"/>
</dbReference>
<dbReference type="OrthoDB" id="4207519at2759"/>
<dbReference type="GO" id="GO:0003677">
    <property type="term" value="F:DNA binding"/>
    <property type="evidence" value="ECO:0007669"/>
    <property type="project" value="InterPro"/>
</dbReference>
<name>A0A9W9TZN9_9EURO</name>
<proteinExistence type="predicted"/>
<dbReference type="SUPFAM" id="SSF46689">
    <property type="entry name" value="Homeodomain-like"/>
    <property type="match status" value="1"/>
</dbReference>
<dbReference type="InterPro" id="IPR009057">
    <property type="entry name" value="Homeodomain-like_sf"/>
</dbReference>
<dbReference type="Pfam" id="PF05225">
    <property type="entry name" value="HTH_psq"/>
    <property type="match status" value="1"/>
</dbReference>
<organism evidence="2 3">
    <name type="scientific">Penicillium chermesinum</name>
    <dbReference type="NCBI Taxonomy" id="63820"/>
    <lineage>
        <taxon>Eukaryota</taxon>
        <taxon>Fungi</taxon>
        <taxon>Dikarya</taxon>
        <taxon>Ascomycota</taxon>
        <taxon>Pezizomycotina</taxon>
        <taxon>Eurotiomycetes</taxon>
        <taxon>Eurotiomycetidae</taxon>
        <taxon>Eurotiales</taxon>
        <taxon>Aspergillaceae</taxon>
        <taxon>Penicillium</taxon>
    </lineage>
</organism>
<evidence type="ECO:0000259" key="1">
    <source>
        <dbReference type="Pfam" id="PF05225"/>
    </source>
</evidence>
<dbReference type="RefSeq" id="XP_058336099.1">
    <property type="nucleotide sequence ID" value="XM_058470068.1"/>
</dbReference>
<keyword evidence="3" id="KW-1185">Reference proteome</keyword>
<gene>
    <name evidence="2" type="ORF">N7468_000771</name>
</gene>
<evidence type="ECO:0000313" key="3">
    <source>
        <dbReference type="Proteomes" id="UP001150941"/>
    </source>
</evidence>